<name>A0AAQ4E4G5_AMBAM</name>
<gene>
    <name evidence="1" type="ORF">V5799_013949</name>
</gene>
<comment type="caution">
    <text evidence="1">The sequence shown here is derived from an EMBL/GenBank/DDBJ whole genome shotgun (WGS) entry which is preliminary data.</text>
</comment>
<evidence type="ECO:0000313" key="2">
    <source>
        <dbReference type="Proteomes" id="UP001321473"/>
    </source>
</evidence>
<dbReference type="AlphaFoldDB" id="A0AAQ4E4G5"/>
<keyword evidence="2" id="KW-1185">Reference proteome</keyword>
<organism evidence="1 2">
    <name type="scientific">Amblyomma americanum</name>
    <name type="common">Lone star tick</name>
    <dbReference type="NCBI Taxonomy" id="6943"/>
    <lineage>
        <taxon>Eukaryota</taxon>
        <taxon>Metazoa</taxon>
        <taxon>Ecdysozoa</taxon>
        <taxon>Arthropoda</taxon>
        <taxon>Chelicerata</taxon>
        <taxon>Arachnida</taxon>
        <taxon>Acari</taxon>
        <taxon>Parasitiformes</taxon>
        <taxon>Ixodida</taxon>
        <taxon>Ixodoidea</taxon>
        <taxon>Ixodidae</taxon>
        <taxon>Amblyomminae</taxon>
        <taxon>Amblyomma</taxon>
    </lineage>
</organism>
<reference evidence="1 2" key="1">
    <citation type="journal article" date="2023" name="Arcadia Sci">
        <title>De novo assembly of a long-read Amblyomma americanum tick genome.</title>
        <authorList>
            <person name="Chou S."/>
            <person name="Poskanzer K.E."/>
            <person name="Rollins M."/>
            <person name="Thuy-Boun P.S."/>
        </authorList>
    </citation>
    <scope>NUCLEOTIDE SEQUENCE [LARGE SCALE GENOMIC DNA]</scope>
    <source>
        <strain evidence="1">F_SG_1</strain>
        <tissue evidence="1">Salivary glands</tissue>
    </source>
</reference>
<dbReference type="EMBL" id="JARKHS020022426">
    <property type="protein sequence ID" value="KAK8769588.1"/>
    <property type="molecule type" value="Genomic_DNA"/>
</dbReference>
<proteinExistence type="predicted"/>
<protein>
    <submittedName>
        <fullName evidence="1">Uncharacterized protein</fullName>
    </submittedName>
</protein>
<sequence>MRAPTPIEDVSLCDCVAGFPFTGCSSAFLEDADAHFGCAPTHMLMLRWKNLGHWKNCTEEFFFSLFFASSASKERT</sequence>
<dbReference type="Proteomes" id="UP001321473">
    <property type="component" value="Unassembled WGS sequence"/>
</dbReference>
<evidence type="ECO:0000313" key="1">
    <source>
        <dbReference type="EMBL" id="KAK8769588.1"/>
    </source>
</evidence>
<accession>A0AAQ4E4G5</accession>